<gene>
    <name evidence="5" type="primary">Aste57867_13426</name>
    <name evidence="4" type="ORF">As57867_013376</name>
    <name evidence="5" type="ORF">ASTE57867_13426</name>
</gene>
<evidence type="ECO:0000313" key="4">
    <source>
        <dbReference type="EMBL" id="KAF0695775.1"/>
    </source>
</evidence>
<keyword evidence="6" id="KW-1185">Reference proteome</keyword>
<dbReference type="InterPro" id="IPR011992">
    <property type="entry name" value="EF-hand-dom_pair"/>
</dbReference>
<keyword evidence="2" id="KW-0547">Nucleotide-binding</keyword>
<dbReference type="GO" id="GO:0016887">
    <property type="term" value="F:ATP hydrolysis activity"/>
    <property type="evidence" value="ECO:0007669"/>
    <property type="project" value="InterPro"/>
</dbReference>
<dbReference type="AlphaFoldDB" id="A0A485KYL5"/>
<dbReference type="PANTHER" id="PTHR12169">
    <property type="entry name" value="ATPASE N2B"/>
    <property type="match status" value="1"/>
</dbReference>
<reference evidence="5 6" key="1">
    <citation type="submission" date="2019-03" db="EMBL/GenBank/DDBJ databases">
        <authorList>
            <person name="Gaulin E."/>
            <person name="Dumas B."/>
        </authorList>
    </citation>
    <scope>NUCLEOTIDE SEQUENCE [LARGE SCALE GENOMIC DNA]</scope>
    <source>
        <strain evidence="5">CBS 568.67</strain>
    </source>
</reference>
<dbReference type="Proteomes" id="UP000332933">
    <property type="component" value="Unassembled WGS sequence"/>
</dbReference>
<comment type="similarity">
    <text evidence="1">Belongs to the AFG1 ATPase family.</text>
</comment>
<dbReference type="OrthoDB" id="548867at2759"/>
<name>A0A485KYL5_9STRA</name>
<sequence>MDQSVAHFNPDILLTTPLYGIGLAEIMHLSPMTRRHFEKCAIITMLVRGGSAAFAVRRLFTAPSATSVRSLLDIYRDAVSSNEILEDQVQLKALQHLQNLQTELLATPLPAPVAKKDETTSFWDRFRTSEPAAPKKATNVPKGVYLYGGVGCGKTFIMDMFYDNLPLTSKRRVHFHKFMLEIHEKMHVLRKEGHEGDPIPHLAAELLETSRVLCFDEFQVTDVADALILRRLFSSMIDAGSIVVATSNRPPTDLYKNGLQRDLFLPFIDLLQASCVVHSLEASSTDYRKLKGQAPLHEMYRFPLSDERTQRSFFESFKSLANNEPVGRVTLRTQGRAVEVTQAAPKHKVCLVSFADMCDKPLGAADYLVIADAFHTVFLQDIPRLTVANRNQTRRFITFVDCMYDKKVQLYCLADAPPAQLLVQDDASKNVIDEVFAFDRTVSRLMEMQSESYGTLSTLELPTTSHRLAFLNKLKHKQLNYLDMKSIWDMYNVDRNDYLESHELQVLLEDVYELHMGNRDLPKEALQHFFHLRDTTDFKRFRRALTAVGLEEWWEIGDIAAIQARIEDVDEDVVPSEVNPQANWTV</sequence>
<evidence type="ECO:0000256" key="3">
    <source>
        <dbReference type="ARBA" id="ARBA00022840"/>
    </source>
</evidence>
<dbReference type="PANTHER" id="PTHR12169:SF6">
    <property type="entry name" value="AFG1-LIKE ATPASE"/>
    <property type="match status" value="1"/>
</dbReference>
<dbReference type="GO" id="GO:0005524">
    <property type="term" value="F:ATP binding"/>
    <property type="evidence" value="ECO:0007669"/>
    <property type="project" value="UniProtKB-KW"/>
</dbReference>
<organism evidence="5 6">
    <name type="scientific">Aphanomyces stellatus</name>
    <dbReference type="NCBI Taxonomy" id="120398"/>
    <lineage>
        <taxon>Eukaryota</taxon>
        <taxon>Sar</taxon>
        <taxon>Stramenopiles</taxon>
        <taxon>Oomycota</taxon>
        <taxon>Saprolegniomycetes</taxon>
        <taxon>Saprolegniales</taxon>
        <taxon>Verrucalvaceae</taxon>
        <taxon>Aphanomyces</taxon>
    </lineage>
</organism>
<dbReference type="Gene3D" id="3.40.50.300">
    <property type="entry name" value="P-loop containing nucleotide triphosphate hydrolases"/>
    <property type="match status" value="1"/>
</dbReference>
<keyword evidence="3" id="KW-0067">ATP-binding</keyword>
<evidence type="ECO:0000256" key="1">
    <source>
        <dbReference type="ARBA" id="ARBA00010322"/>
    </source>
</evidence>
<dbReference type="InterPro" id="IPR005654">
    <property type="entry name" value="ATPase_AFG1-like"/>
</dbReference>
<proteinExistence type="inferred from homology"/>
<dbReference type="Pfam" id="PF03969">
    <property type="entry name" value="AFG1_ATPase"/>
    <property type="match status" value="1"/>
</dbReference>
<dbReference type="GO" id="GO:0005739">
    <property type="term" value="C:mitochondrion"/>
    <property type="evidence" value="ECO:0007669"/>
    <property type="project" value="TreeGrafter"/>
</dbReference>
<dbReference type="Gene3D" id="1.10.238.10">
    <property type="entry name" value="EF-hand"/>
    <property type="match status" value="1"/>
</dbReference>
<protein>
    <submittedName>
        <fullName evidence="5">Aste57867_13426 protein</fullName>
    </submittedName>
</protein>
<dbReference type="InterPro" id="IPR027417">
    <property type="entry name" value="P-loop_NTPase"/>
</dbReference>
<dbReference type="SUPFAM" id="SSF47473">
    <property type="entry name" value="EF-hand"/>
    <property type="match status" value="1"/>
</dbReference>
<dbReference type="NCBIfam" id="NF040713">
    <property type="entry name" value="ZapE"/>
    <property type="match status" value="1"/>
</dbReference>
<accession>A0A485KYL5</accession>
<evidence type="ECO:0000313" key="6">
    <source>
        <dbReference type="Proteomes" id="UP000332933"/>
    </source>
</evidence>
<reference evidence="4" key="2">
    <citation type="submission" date="2019-06" db="EMBL/GenBank/DDBJ databases">
        <title>Genomics analysis of Aphanomyces spp. identifies a new class of oomycete effector associated with host adaptation.</title>
        <authorList>
            <person name="Gaulin E."/>
        </authorList>
    </citation>
    <scope>NUCLEOTIDE SEQUENCE</scope>
    <source>
        <strain evidence="4">CBS 578.67</strain>
    </source>
</reference>
<evidence type="ECO:0000313" key="5">
    <source>
        <dbReference type="EMBL" id="VFT90265.1"/>
    </source>
</evidence>
<evidence type="ECO:0000256" key="2">
    <source>
        <dbReference type="ARBA" id="ARBA00022741"/>
    </source>
</evidence>
<dbReference type="EMBL" id="CAADRA010005472">
    <property type="protein sequence ID" value="VFT90265.1"/>
    <property type="molecule type" value="Genomic_DNA"/>
</dbReference>
<dbReference type="SUPFAM" id="SSF52540">
    <property type="entry name" value="P-loop containing nucleoside triphosphate hydrolases"/>
    <property type="match status" value="1"/>
</dbReference>
<dbReference type="EMBL" id="VJMH01005451">
    <property type="protein sequence ID" value="KAF0695775.1"/>
    <property type="molecule type" value="Genomic_DNA"/>
</dbReference>